<sequence>MELFKLKFSQLVTFQGLRSQTWLVPTVLDSVDKEHFIILECSVGECGFTEISTSGSENETSSHQVSSPWKRCLSSSPGGCQQLAGQGCGICSSLVPTWCSAKDLIHAQSLWDGNPSDRRLRLRLLSVPRVIISLGGTVIVQTPQ</sequence>
<dbReference type="Proteomes" id="UP001176941">
    <property type="component" value="Chromosome 25"/>
</dbReference>
<dbReference type="EMBL" id="OX459961">
    <property type="protein sequence ID" value="CAI9166083.1"/>
    <property type="molecule type" value="Genomic_DNA"/>
</dbReference>
<name>A0ABN8Z070_RANTA</name>
<keyword evidence="2" id="KW-1185">Reference proteome</keyword>
<protein>
    <submittedName>
        <fullName evidence="1">Uncharacterized protein</fullName>
    </submittedName>
</protein>
<gene>
    <name evidence="1" type="ORF">MRATA1EN1_LOCUS15045</name>
</gene>
<evidence type="ECO:0000313" key="2">
    <source>
        <dbReference type="Proteomes" id="UP001176941"/>
    </source>
</evidence>
<proteinExistence type="predicted"/>
<reference evidence="1" key="1">
    <citation type="submission" date="2023-04" db="EMBL/GenBank/DDBJ databases">
        <authorList>
            <consortium name="ELIXIR-Norway"/>
        </authorList>
    </citation>
    <scope>NUCLEOTIDE SEQUENCE [LARGE SCALE GENOMIC DNA]</scope>
</reference>
<organism evidence="1 2">
    <name type="scientific">Rangifer tarandus platyrhynchus</name>
    <name type="common">Svalbard reindeer</name>
    <dbReference type="NCBI Taxonomy" id="3082113"/>
    <lineage>
        <taxon>Eukaryota</taxon>
        <taxon>Metazoa</taxon>
        <taxon>Chordata</taxon>
        <taxon>Craniata</taxon>
        <taxon>Vertebrata</taxon>
        <taxon>Euteleostomi</taxon>
        <taxon>Mammalia</taxon>
        <taxon>Eutheria</taxon>
        <taxon>Laurasiatheria</taxon>
        <taxon>Artiodactyla</taxon>
        <taxon>Ruminantia</taxon>
        <taxon>Pecora</taxon>
        <taxon>Cervidae</taxon>
        <taxon>Odocoileinae</taxon>
        <taxon>Rangifer</taxon>
    </lineage>
</organism>
<accession>A0ABN8Z070</accession>
<evidence type="ECO:0000313" key="1">
    <source>
        <dbReference type="EMBL" id="CAI9166083.1"/>
    </source>
</evidence>